<dbReference type="Gene3D" id="3.40.640.10">
    <property type="entry name" value="Type I PLP-dependent aspartate aminotransferase-like (Major domain)"/>
    <property type="match status" value="1"/>
</dbReference>
<dbReference type="SMART" id="SM00729">
    <property type="entry name" value="Elp3"/>
    <property type="match status" value="1"/>
</dbReference>
<dbReference type="InterPro" id="IPR058240">
    <property type="entry name" value="rSAM_sf"/>
</dbReference>
<feature type="domain" description="Radical SAM core" evidence="7">
    <location>
        <begin position="189"/>
        <end position="407"/>
    </location>
</feature>
<name>A0ABS8KIG5_9BURK</name>
<dbReference type="PROSITE" id="PS51918">
    <property type="entry name" value="RADICAL_SAM"/>
    <property type="match status" value="1"/>
</dbReference>
<keyword evidence="8" id="KW-0456">Lyase</keyword>
<dbReference type="InterPro" id="IPR015421">
    <property type="entry name" value="PyrdxlP-dep_Trfase_major"/>
</dbReference>
<dbReference type="CDD" id="cd01335">
    <property type="entry name" value="Radical_SAM"/>
    <property type="match status" value="1"/>
</dbReference>
<keyword evidence="5" id="KW-0663">Pyridoxal phosphate</keyword>
<dbReference type="Proteomes" id="UP001430614">
    <property type="component" value="Unassembled WGS sequence"/>
</dbReference>
<gene>
    <name evidence="8" type="ORF">LJ655_22200</name>
</gene>
<dbReference type="InterPro" id="IPR015422">
    <property type="entry name" value="PyrdxlP-dep_Trfase_small"/>
</dbReference>
<dbReference type="RefSeq" id="WP_230563380.1">
    <property type="nucleotide sequence ID" value="NZ_JAJITC010000013.1"/>
</dbReference>
<comment type="caution">
    <text evidence="8">The sequence shown here is derived from an EMBL/GenBank/DDBJ whole genome shotgun (WGS) entry which is preliminary data.</text>
</comment>
<keyword evidence="9" id="KW-1185">Reference proteome</keyword>
<evidence type="ECO:0000313" key="9">
    <source>
        <dbReference type="Proteomes" id="UP001430614"/>
    </source>
</evidence>
<dbReference type="SFLD" id="SFLDG01082">
    <property type="entry name" value="B12-binding_domain_containing"/>
    <property type="match status" value="1"/>
</dbReference>
<dbReference type="InterPro" id="IPR006638">
    <property type="entry name" value="Elp3/MiaA/NifB-like_rSAM"/>
</dbReference>
<evidence type="ECO:0000256" key="1">
    <source>
        <dbReference type="ARBA" id="ARBA00001933"/>
    </source>
</evidence>
<dbReference type="EC" id="4.1.99.1" evidence="8"/>
<evidence type="ECO:0000313" key="8">
    <source>
        <dbReference type="EMBL" id="MCC8404561.1"/>
    </source>
</evidence>
<dbReference type="InterPro" id="IPR023404">
    <property type="entry name" value="rSAM_horseshoe"/>
</dbReference>
<dbReference type="Pfam" id="PF01212">
    <property type="entry name" value="Beta_elim_lyase"/>
    <property type="match status" value="1"/>
</dbReference>
<dbReference type="GO" id="GO:0009034">
    <property type="term" value="F:tryptophanase activity"/>
    <property type="evidence" value="ECO:0007669"/>
    <property type="project" value="UniProtKB-EC"/>
</dbReference>
<dbReference type="InterPro" id="IPR034466">
    <property type="entry name" value="Methyltransferase_Class_B"/>
</dbReference>
<organism evidence="8 9">
    <name type="scientific">Paraburkholderia translucens</name>
    <dbReference type="NCBI Taxonomy" id="2886945"/>
    <lineage>
        <taxon>Bacteria</taxon>
        <taxon>Pseudomonadati</taxon>
        <taxon>Pseudomonadota</taxon>
        <taxon>Betaproteobacteria</taxon>
        <taxon>Burkholderiales</taxon>
        <taxon>Burkholderiaceae</taxon>
        <taxon>Paraburkholderia</taxon>
    </lineage>
</organism>
<protein>
    <submittedName>
        <fullName evidence="8">Tryptophanase</fullName>
        <ecNumber evidence="8">4.1.99.1</ecNumber>
    </submittedName>
</protein>
<dbReference type="InterPro" id="IPR006158">
    <property type="entry name" value="Cobalamin-bd"/>
</dbReference>
<dbReference type="Gene3D" id="3.80.30.20">
    <property type="entry name" value="tm_1862 like domain"/>
    <property type="match status" value="1"/>
</dbReference>
<evidence type="ECO:0000256" key="4">
    <source>
        <dbReference type="ARBA" id="ARBA00022490"/>
    </source>
</evidence>
<dbReference type="InterPro" id="IPR001597">
    <property type="entry name" value="ArAA_b-elim_lyase/Thr_aldolase"/>
</dbReference>
<feature type="domain" description="B12-binding" evidence="6">
    <location>
        <begin position="4"/>
        <end position="146"/>
    </location>
</feature>
<dbReference type="InterPro" id="IPR007197">
    <property type="entry name" value="rSAM"/>
</dbReference>
<dbReference type="Gene3D" id="3.90.1150.10">
    <property type="entry name" value="Aspartate Aminotransferase, domain 1"/>
    <property type="match status" value="1"/>
</dbReference>
<dbReference type="SUPFAM" id="SSF102114">
    <property type="entry name" value="Radical SAM enzymes"/>
    <property type="match status" value="1"/>
</dbReference>
<comment type="similarity">
    <text evidence="2">Belongs to the beta-eliminating lyase family.</text>
</comment>
<dbReference type="SUPFAM" id="SSF53383">
    <property type="entry name" value="PLP-dependent transferases"/>
    <property type="match status" value="1"/>
</dbReference>
<dbReference type="Pfam" id="PF04055">
    <property type="entry name" value="Radical_SAM"/>
    <property type="match status" value="1"/>
</dbReference>
<sequence length="1008" mass="110678">MATRVTFVNTNQIKPAIAPIAFDYLSAPMERAGFELNLLDLCFSDDCEAAIAAHCRAAAPDYWGVTLRNTDDVYFSSGYSFLDRIRDIVALLRRARPVPVVMGGAGYSVMPEKLLAYLDADFGIVREGEFSFPELLTCLEEGRSFTHIPGVVYRDAAGVHATPLAPNACGPLAKLGPHKRELVNNTHYFAKGGQIGIETKRGCNRSCIYCVEPLIKGRTVRMREPDDVVAEMASLEERGINVFHINDSEFNLSVAHPLALCEAIIRHGLAGKIRWYAYGMPRPFPDELAAAMKAAGCAGMNFGVDSASETMLKILRRTFGAPDIEHAVNTAKRHGLEHIIELLFGAPGETQETARETIEFIKRVDPERVSVTVGLRIFPGTELEQMIRREGLNAGNPNLHGQIEGNDDLLHPVFYLPTSLGPDPQKFIAELIGNDRRFFGANASLFNYNANDALVEAIAQGERGAYWSILNRIEKRFEAAHNGRGGHCASAPDGDPQWAPIEVLPIESGPMRRAMPEAANQPIVRVHSTQEESMLSDNSPPEPYRIKMVEPIRLIDREQRQARLAAAGYNVFRLEADDVYIDLMTDSGTCAMSANQWAGIMTGDESYAGSRSFTKLKQAVRDMLGFDYVLPTHQGRPAEHFLFRTLVRPGQVVPFNAPFDSTEAHVSIAGGTAIPCVAEIGYQPAVEHPFKGDVDVQKLRNVIEHEGRDNVPLIMVSLTNNAGGGQPVSMANLRAVKALADEFAIPVYFDAARCAENAYFIQQRESGFANRPVADILKEQFSYAEGCTFSCKKDALVNIGGLLATRSRTLYEQVVPLLVLHEGFVTYGGMAGRDLEALAIGLREMVDDEYLRHRVRQVERLGDRLLAGGVPILRPTGGHAVYVDAAAFLRHLPRSEFPAEALAAELYLEGGVRAVGLGSLAFLKEEPSIGTASPPRLELLRLAIPRRVYTDSHLAVVAAALIRVYQRRDAIRGMRIVSAPPMLKHFTAVLAPIEAQGEMVAESREAMV</sequence>
<dbReference type="PANTHER" id="PTHR32325">
    <property type="entry name" value="BETA-ELIMINATING LYASE-LIKE PROTEIN-RELATED"/>
    <property type="match status" value="1"/>
</dbReference>
<evidence type="ECO:0000259" key="6">
    <source>
        <dbReference type="PROSITE" id="PS51332"/>
    </source>
</evidence>
<keyword evidence="4" id="KW-0963">Cytoplasm</keyword>
<reference evidence="8 9" key="1">
    <citation type="submission" date="2021-11" db="EMBL/GenBank/DDBJ databases">
        <authorList>
            <person name="Oh E.-T."/>
            <person name="Kim S.-B."/>
        </authorList>
    </citation>
    <scope>NUCLEOTIDE SEQUENCE [LARGE SCALE GENOMIC DNA]</scope>
    <source>
        <strain evidence="8 9">MMS20-SJTN17</strain>
    </source>
</reference>
<dbReference type="EMBL" id="JAJITC010000013">
    <property type="protein sequence ID" value="MCC8404561.1"/>
    <property type="molecule type" value="Genomic_DNA"/>
</dbReference>
<dbReference type="SFLD" id="SFLDS00029">
    <property type="entry name" value="Radical_SAM"/>
    <property type="match status" value="1"/>
</dbReference>
<evidence type="ECO:0000256" key="3">
    <source>
        <dbReference type="ARBA" id="ARBA00011881"/>
    </source>
</evidence>
<dbReference type="Gene3D" id="3.40.50.280">
    <property type="entry name" value="Cobalamin-binding domain"/>
    <property type="match status" value="1"/>
</dbReference>
<dbReference type="Pfam" id="PF02310">
    <property type="entry name" value="B12-binding"/>
    <property type="match status" value="1"/>
</dbReference>
<evidence type="ECO:0000256" key="2">
    <source>
        <dbReference type="ARBA" id="ARBA00009721"/>
    </source>
</evidence>
<dbReference type="PROSITE" id="PS51332">
    <property type="entry name" value="B12_BINDING"/>
    <property type="match status" value="1"/>
</dbReference>
<dbReference type="NCBIfam" id="NF009709">
    <property type="entry name" value="PRK13238.1"/>
    <property type="match status" value="1"/>
</dbReference>
<proteinExistence type="inferred from homology"/>
<comment type="cofactor">
    <cofactor evidence="1">
        <name>pyridoxal 5'-phosphate</name>
        <dbReference type="ChEBI" id="CHEBI:597326"/>
    </cofactor>
</comment>
<comment type="subunit">
    <text evidence="3">Homotetramer.</text>
</comment>
<dbReference type="InterPro" id="IPR015424">
    <property type="entry name" value="PyrdxlP-dep_Trfase"/>
</dbReference>
<evidence type="ECO:0000256" key="5">
    <source>
        <dbReference type="ARBA" id="ARBA00022898"/>
    </source>
</evidence>
<accession>A0ABS8KIG5</accession>
<dbReference type="PANTHER" id="PTHR32325:SF4">
    <property type="entry name" value="TRYPTOPHANASE"/>
    <property type="match status" value="1"/>
</dbReference>
<evidence type="ECO:0000259" key="7">
    <source>
        <dbReference type="PROSITE" id="PS51918"/>
    </source>
</evidence>
<dbReference type="SFLD" id="SFLDG01123">
    <property type="entry name" value="methyltransferase_(Class_B)"/>
    <property type="match status" value="1"/>
</dbReference>